<name>A0A1E5XUQ3_9HYPH</name>
<reference evidence="2 3" key="1">
    <citation type="journal article" date="2015" name="Genome Announc.">
        <title>Genome Assemblies of Three Soil-Associated Devosia species: D. insulae, D. limi, and D. soli.</title>
        <authorList>
            <person name="Hassan Y.I."/>
            <person name="Lepp D."/>
            <person name="Zhou T."/>
        </authorList>
    </citation>
    <scope>NUCLEOTIDE SEQUENCE [LARGE SCALE GENOMIC DNA]</scope>
    <source>
        <strain evidence="2 3">DS-56</strain>
    </source>
</reference>
<sequence>MSWSTKDIPDQSGKLALITGATGGLGYETALALARANADVVLTGRSADKGAAALARIRAEIPRAKVSYESLDLAALANVAAFTERFAKAHDHLDILVNNAGVMALPARQVTVDGFEQQFGTNYLSHFALTARLLPLLARAKAPVTVQLSSGYAHSGRIDFDDLQGERLYRPFKAYGQSKLAMLMFALELQRHSDRAGWNLKSTAAHPGYARTELIPNGPGTTGLSGLAMRILSPLMSQTPAEGALPQLFAATSPAAVPGGYYSPSHRFELVGPPKDGRFPAHAKDQAVAARLWTVSEQLTGTRFPALAALPA</sequence>
<keyword evidence="1" id="KW-0560">Oxidoreductase</keyword>
<dbReference type="Gene3D" id="3.40.50.720">
    <property type="entry name" value="NAD(P)-binding Rossmann-like Domain"/>
    <property type="match status" value="1"/>
</dbReference>
<accession>A0A1E5XUQ3</accession>
<dbReference type="RefSeq" id="WP_069908519.1">
    <property type="nucleotide sequence ID" value="NZ_LAJE02000075.1"/>
</dbReference>
<dbReference type="PANTHER" id="PTHR43157">
    <property type="entry name" value="PHOSPHATIDYLINOSITOL-GLYCAN BIOSYNTHESIS CLASS F PROTEIN-RELATED"/>
    <property type="match status" value="1"/>
</dbReference>
<dbReference type="InterPro" id="IPR002347">
    <property type="entry name" value="SDR_fam"/>
</dbReference>
<dbReference type="PANTHER" id="PTHR43157:SF31">
    <property type="entry name" value="PHOSPHATIDYLINOSITOL-GLYCAN BIOSYNTHESIS CLASS F PROTEIN"/>
    <property type="match status" value="1"/>
</dbReference>
<keyword evidence="3" id="KW-1185">Reference proteome</keyword>
<dbReference type="GO" id="GO:0016491">
    <property type="term" value="F:oxidoreductase activity"/>
    <property type="evidence" value="ECO:0007669"/>
    <property type="project" value="UniProtKB-KW"/>
</dbReference>
<dbReference type="Pfam" id="PF00106">
    <property type="entry name" value="adh_short"/>
    <property type="match status" value="1"/>
</dbReference>
<dbReference type="NCBIfam" id="NF004513">
    <property type="entry name" value="PRK05854.1"/>
    <property type="match status" value="1"/>
</dbReference>
<dbReference type="InterPro" id="IPR036291">
    <property type="entry name" value="NAD(P)-bd_dom_sf"/>
</dbReference>
<gene>
    <name evidence="2" type="ORF">VW23_012130</name>
</gene>
<comment type="caution">
    <text evidence="2">The sequence shown here is derived from an EMBL/GenBank/DDBJ whole genome shotgun (WGS) entry which is preliminary data.</text>
</comment>
<dbReference type="InterPro" id="IPR020904">
    <property type="entry name" value="Sc_DH/Rdtase_CS"/>
</dbReference>
<proteinExistence type="predicted"/>
<protein>
    <submittedName>
        <fullName evidence="2">Short chain dehydrogenase</fullName>
    </submittedName>
</protein>
<evidence type="ECO:0000313" key="2">
    <source>
        <dbReference type="EMBL" id="OEO32319.1"/>
    </source>
</evidence>
<evidence type="ECO:0000256" key="1">
    <source>
        <dbReference type="ARBA" id="ARBA00023002"/>
    </source>
</evidence>
<dbReference type="Proteomes" id="UP000095463">
    <property type="component" value="Unassembled WGS sequence"/>
</dbReference>
<dbReference type="PRINTS" id="PR00081">
    <property type="entry name" value="GDHRDH"/>
</dbReference>
<organism evidence="2 3">
    <name type="scientific">Devosia insulae DS-56</name>
    <dbReference type="NCBI Taxonomy" id="1116389"/>
    <lineage>
        <taxon>Bacteria</taxon>
        <taxon>Pseudomonadati</taxon>
        <taxon>Pseudomonadota</taxon>
        <taxon>Alphaproteobacteria</taxon>
        <taxon>Hyphomicrobiales</taxon>
        <taxon>Devosiaceae</taxon>
        <taxon>Devosia</taxon>
    </lineage>
</organism>
<dbReference type="PROSITE" id="PS00061">
    <property type="entry name" value="ADH_SHORT"/>
    <property type="match status" value="1"/>
</dbReference>
<dbReference type="AlphaFoldDB" id="A0A1E5XUQ3"/>
<dbReference type="SUPFAM" id="SSF51735">
    <property type="entry name" value="NAD(P)-binding Rossmann-fold domains"/>
    <property type="match status" value="1"/>
</dbReference>
<evidence type="ECO:0000313" key="3">
    <source>
        <dbReference type="Proteomes" id="UP000095463"/>
    </source>
</evidence>
<dbReference type="OrthoDB" id="109589at2"/>
<dbReference type="EMBL" id="LAJE02000075">
    <property type="protein sequence ID" value="OEO32319.1"/>
    <property type="molecule type" value="Genomic_DNA"/>
</dbReference>
<dbReference type="NCBIfam" id="NF004846">
    <property type="entry name" value="PRK06197.1"/>
    <property type="match status" value="1"/>
</dbReference>